<sequence>MSVMDSGLWQVLGEVYGFIGNSLLKPMSQTPTVGLDPEFWDGFPRLFDNERVDAALTKLKAYAETAADMDEAKAVERVAVEYTRLFIGPPSPAAPPWETMSRADGVSVGFGEATFQMKAILREAGLELSNENNQYEDHMGIELLYLSEMCRRIAAGEPSVPDAGELGAFVEEHPLSWIETLRGRVESERADGYYAGLLELAQGVLEWHEGQLAEQ</sequence>
<evidence type="ECO:0000313" key="2">
    <source>
        <dbReference type="EMBL" id="MEQ3361705.1"/>
    </source>
</evidence>
<dbReference type="PANTHER" id="PTHR34227:SF1">
    <property type="entry name" value="DIMETHYL SULFOXIDE REDUCTASE CHAPERONE-RELATED"/>
    <property type="match status" value="1"/>
</dbReference>
<keyword evidence="1" id="KW-0143">Chaperone</keyword>
<dbReference type="Pfam" id="PF02613">
    <property type="entry name" value="Nitrate_red_del"/>
    <property type="match status" value="1"/>
</dbReference>
<dbReference type="PANTHER" id="PTHR34227">
    <property type="entry name" value="CHAPERONE PROTEIN YCDY"/>
    <property type="match status" value="1"/>
</dbReference>
<protein>
    <submittedName>
        <fullName evidence="2">Molecular chaperone TorD family protein</fullName>
    </submittedName>
</protein>
<comment type="caution">
    <text evidence="2">The sequence shown here is derived from an EMBL/GenBank/DDBJ whole genome shotgun (WGS) entry which is preliminary data.</text>
</comment>
<dbReference type="SUPFAM" id="SSF89155">
    <property type="entry name" value="TorD-like"/>
    <property type="match status" value="1"/>
</dbReference>
<keyword evidence="3" id="KW-1185">Reference proteome</keyword>
<accession>A0ABV1J9F4</accession>
<evidence type="ECO:0000313" key="3">
    <source>
        <dbReference type="Proteomes" id="UP001487305"/>
    </source>
</evidence>
<evidence type="ECO:0000256" key="1">
    <source>
        <dbReference type="ARBA" id="ARBA00023186"/>
    </source>
</evidence>
<dbReference type="RefSeq" id="WP_245874513.1">
    <property type="nucleotide sequence ID" value="NZ_JBBNOP010000001.1"/>
</dbReference>
<reference evidence="2 3" key="1">
    <citation type="submission" date="2024-04" db="EMBL/GenBank/DDBJ databases">
        <title>Human intestinal bacterial collection.</title>
        <authorList>
            <person name="Pauvert C."/>
            <person name="Hitch T.C.A."/>
            <person name="Clavel T."/>
        </authorList>
    </citation>
    <scope>NUCLEOTIDE SEQUENCE [LARGE SCALE GENOMIC DNA]</scope>
    <source>
        <strain evidence="2 3">CLA-KB-H42</strain>
    </source>
</reference>
<proteinExistence type="predicted"/>
<dbReference type="InterPro" id="IPR036411">
    <property type="entry name" value="TorD-like_sf"/>
</dbReference>
<organism evidence="2 3">
    <name type="scientific">Raoultibacter massiliensis</name>
    <dbReference type="NCBI Taxonomy" id="1852371"/>
    <lineage>
        <taxon>Bacteria</taxon>
        <taxon>Bacillati</taxon>
        <taxon>Actinomycetota</taxon>
        <taxon>Coriobacteriia</taxon>
        <taxon>Eggerthellales</taxon>
        <taxon>Eggerthellaceae</taxon>
        <taxon>Raoultibacter</taxon>
    </lineage>
</organism>
<name>A0ABV1J9F4_9ACTN</name>
<dbReference type="InterPro" id="IPR050289">
    <property type="entry name" value="TorD/DmsD_chaperones"/>
</dbReference>
<gene>
    <name evidence="2" type="ORF">AAA083_01805</name>
</gene>
<dbReference type="InterPro" id="IPR020945">
    <property type="entry name" value="DMSO/NO3_reduct_chaperone"/>
</dbReference>
<dbReference type="EMBL" id="JBBNOP010000001">
    <property type="protein sequence ID" value="MEQ3361705.1"/>
    <property type="molecule type" value="Genomic_DNA"/>
</dbReference>
<dbReference type="Proteomes" id="UP001487305">
    <property type="component" value="Unassembled WGS sequence"/>
</dbReference>
<dbReference type="Gene3D" id="1.10.3480.10">
    <property type="entry name" value="TorD-like"/>
    <property type="match status" value="1"/>
</dbReference>